<evidence type="ECO:0000256" key="13">
    <source>
        <dbReference type="ARBA" id="ARBA00023136"/>
    </source>
</evidence>
<feature type="domain" description="ILEI/PANDER" evidence="19">
    <location>
        <begin position="136"/>
        <end position="224"/>
    </location>
</feature>
<dbReference type="InterPro" id="IPR039477">
    <property type="entry name" value="ILEI/PANDER_dom"/>
</dbReference>
<name>A0A6P8HWL7_ACTTE</name>
<dbReference type="PANTHER" id="PTHR46396">
    <property type="entry name" value="PROTEIN O-LINKED-MANNOSE BETA-1,2-N-ACETYLGLUCOSAMINYLTRANSFERASE 1"/>
    <property type="match status" value="1"/>
</dbReference>
<dbReference type="EC" id="2.4.1.101" evidence="18"/>
<organism evidence="20 21">
    <name type="scientific">Actinia tenebrosa</name>
    <name type="common">Australian red waratah sea anemone</name>
    <dbReference type="NCBI Taxonomy" id="6105"/>
    <lineage>
        <taxon>Eukaryota</taxon>
        <taxon>Metazoa</taxon>
        <taxon>Cnidaria</taxon>
        <taxon>Anthozoa</taxon>
        <taxon>Hexacorallia</taxon>
        <taxon>Actiniaria</taxon>
        <taxon>Actiniidae</taxon>
        <taxon>Actinia</taxon>
    </lineage>
</organism>
<dbReference type="FunCoup" id="A0A6P8HWL7">
    <property type="interactions" value="523"/>
</dbReference>
<protein>
    <recommendedName>
        <fullName evidence="18">Alpha-1,3-mannosyl-glycoprotein 2-beta-N-acetylglucosaminyltransferase</fullName>
        <shortName evidence="18">GNT-I</shortName>
        <shortName evidence="18">GlcNAc-T I</shortName>
        <ecNumber evidence="18">2.4.1.101</ecNumber>
    </recommendedName>
    <alternativeName>
        <fullName evidence="18">N-glycosyl-oligosaccharide-glycoprotein N-acetylglucosaminyltransferase I</fullName>
    </alternativeName>
</protein>
<evidence type="ECO:0000256" key="3">
    <source>
        <dbReference type="ARBA" id="ARBA00006492"/>
    </source>
</evidence>
<accession>A0A6P8HWL7</accession>
<keyword evidence="9" id="KW-0430">Lectin</keyword>
<evidence type="ECO:0000256" key="6">
    <source>
        <dbReference type="ARBA" id="ARBA00022679"/>
    </source>
</evidence>
<dbReference type="InParanoid" id="A0A6P8HWL7"/>
<dbReference type="GO" id="GO:0016266">
    <property type="term" value="P:protein O-linked glycosylation via N-acetyl-galactosamine"/>
    <property type="evidence" value="ECO:0007669"/>
    <property type="project" value="TreeGrafter"/>
</dbReference>
<evidence type="ECO:0000256" key="4">
    <source>
        <dbReference type="ARBA" id="ARBA00022553"/>
    </source>
</evidence>
<dbReference type="GO" id="GO:0047223">
    <property type="term" value="F:beta-1,3-galactosyl-O-glycosyl-glycoprotein beta-1,3-N-acetylglucosaminyltransferase activity"/>
    <property type="evidence" value="ECO:0007669"/>
    <property type="project" value="TreeGrafter"/>
</dbReference>
<keyword evidence="13 18" id="KW-0472">Membrane</keyword>
<gene>
    <name evidence="21" type="primary">LOC116295948</name>
</gene>
<keyword evidence="8 18" id="KW-0479">Metal-binding</keyword>
<evidence type="ECO:0000259" key="19">
    <source>
        <dbReference type="Pfam" id="PF15711"/>
    </source>
</evidence>
<keyword evidence="4" id="KW-0597">Phosphoprotein</keyword>
<evidence type="ECO:0000256" key="11">
    <source>
        <dbReference type="ARBA" id="ARBA00022989"/>
    </source>
</evidence>
<proteinExistence type="inferred from homology"/>
<dbReference type="RefSeq" id="XP_031559768.1">
    <property type="nucleotide sequence ID" value="XM_031703908.1"/>
</dbReference>
<dbReference type="InterPro" id="IPR052463">
    <property type="entry name" value="O-linked_mannose_GnT"/>
</dbReference>
<dbReference type="PANTHER" id="PTHR46396:SF1">
    <property type="entry name" value="PROTEIN O-LINKED-MANNOSE BETA-1,2-N-ACETYLGLUCOSAMINYLTRANSFERASE 1"/>
    <property type="match status" value="1"/>
</dbReference>
<dbReference type="PROSITE" id="PS52031">
    <property type="entry name" value="GG_LECTIN"/>
    <property type="match status" value="1"/>
</dbReference>
<dbReference type="OrthoDB" id="440755at2759"/>
<keyword evidence="12 18" id="KW-0333">Golgi apparatus</keyword>
<dbReference type="UniPathway" id="UPA00378"/>
<evidence type="ECO:0000313" key="21">
    <source>
        <dbReference type="RefSeq" id="XP_031559768.1"/>
    </source>
</evidence>
<sequence>MSSSSSSWRPNPNAKPFHPNSAFYSISVPCKKAPLRVQKRGIFGRVVQWILVVVLCVTVVINIAFILDTTAKARENNFKMEKDAYEDKNPLEKTIKSMEENESHKIHIQIYSSKDSAVITVDGTKVLVATDPEKGRGISAVVLNQATGAVMATRTFDTYSSKEDSDSLVLFVNMVSDGRILCFTVKDEGSMSLKTTARNLMRILGSENFGRFGWRDTWGFVVQKKGKRYAEGFQKSKSLDTWAEPVSFEVAVPLQLVEESECHWEDTEGNRRRKDFCSKYEGYGSICSCSNPAAIDIKAESLPNNQQLELPVAVIASNRPHYLYRMLRSMLSAVGAKPDKVTVFIDGYFEEPLAVAKLFGVRGIQHTPVSSKNARIAQHYKASLTTTFNLYPKAEYMIILEEDLDMSPDLFNYFQQLIPLMNVDDSIYCISAWNDQGYDHTVGDKAMLYRVETMPGLGWVLKRKLYKDELEPQWPTPDKFWDWDMWMRLPEIRKGRECIIPDISRTYHFGTKGLNMHPYFQELYFKKHALNTEPNVKLNIEVMKKENYEKEIERFFSIAEVLDHSKNPCANSDFIPQTKGKTYVFYIKMDHPTDWVTWNSVSKCLHIWDLDVRGFHKSMWRLWFNSNHILIVGSPASPYSKHKPSNVNPIYIPKKETPKLR</sequence>
<comment type="catalytic activity">
    <reaction evidence="17">
        <text>3-O-(alpha-D-mannosyl)-L-threonyl-[protein] + UDP-N-acetyl-alpha-D-glucosamine = 3-O-(N-acetyl-beta-D-glucosaminyl-(1-&gt;2)-alpha-D-mannosyl)-L-threonyl-[protein] + UDP + H(+)</text>
        <dbReference type="Rhea" id="RHEA:54128"/>
        <dbReference type="Rhea" id="RHEA-COMP:13547"/>
        <dbReference type="Rhea" id="RHEA-COMP:13802"/>
        <dbReference type="ChEBI" id="CHEBI:15378"/>
        <dbReference type="ChEBI" id="CHEBI:57705"/>
        <dbReference type="ChEBI" id="CHEBI:58223"/>
        <dbReference type="ChEBI" id="CHEBI:137323"/>
        <dbReference type="ChEBI" id="CHEBI:138067"/>
    </reaction>
</comment>
<keyword evidence="11 18" id="KW-1133">Transmembrane helix</keyword>
<comment type="subcellular location">
    <subcellularLocation>
        <location evidence="1 18">Golgi apparatus membrane</location>
        <topology evidence="1 18">Single-pass type II membrane protein</topology>
    </subcellularLocation>
</comment>
<feature type="transmembrane region" description="Helical" evidence="18">
    <location>
        <begin position="46"/>
        <end position="67"/>
    </location>
</feature>
<dbReference type="AlphaFoldDB" id="A0A6P8HWL7"/>
<evidence type="ECO:0000256" key="1">
    <source>
        <dbReference type="ARBA" id="ARBA00004323"/>
    </source>
</evidence>
<dbReference type="CDD" id="cd02514">
    <property type="entry name" value="GT13_GLCNAC-TI"/>
    <property type="match status" value="1"/>
</dbReference>
<dbReference type="GO" id="GO:0030246">
    <property type="term" value="F:carbohydrate binding"/>
    <property type="evidence" value="ECO:0007669"/>
    <property type="project" value="UniProtKB-KW"/>
</dbReference>
<keyword evidence="5 18" id="KW-0328">Glycosyltransferase</keyword>
<dbReference type="InterPro" id="IPR029044">
    <property type="entry name" value="Nucleotide-diphossugar_trans"/>
</dbReference>
<keyword evidence="15 18" id="KW-0464">Manganese</keyword>
<dbReference type="InterPro" id="IPR004139">
    <property type="entry name" value="Glyco_trans_13"/>
</dbReference>
<dbReference type="Pfam" id="PF03071">
    <property type="entry name" value="GNT-I"/>
    <property type="match status" value="1"/>
</dbReference>
<evidence type="ECO:0000256" key="14">
    <source>
        <dbReference type="ARBA" id="ARBA00023157"/>
    </source>
</evidence>
<comment type="similarity">
    <text evidence="3 18">Belongs to the glycosyltransferase 13 family.</text>
</comment>
<dbReference type="Gene3D" id="3.90.550.10">
    <property type="entry name" value="Spore Coat Polysaccharide Biosynthesis Protein SpsA, Chain A"/>
    <property type="match status" value="1"/>
</dbReference>
<evidence type="ECO:0000256" key="12">
    <source>
        <dbReference type="ARBA" id="ARBA00023034"/>
    </source>
</evidence>
<dbReference type="GO" id="GO:0000139">
    <property type="term" value="C:Golgi membrane"/>
    <property type="evidence" value="ECO:0007669"/>
    <property type="project" value="UniProtKB-SubCell"/>
</dbReference>
<evidence type="ECO:0000256" key="8">
    <source>
        <dbReference type="ARBA" id="ARBA00022723"/>
    </source>
</evidence>
<keyword evidence="6" id="KW-0808">Transferase</keyword>
<evidence type="ECO:0000313" key="20">
    <source>
        <dbReference type="Proteomes" id="UP000515163"/>
    </source>
</evidence>
<dbReference type="Proteomes" id="UP000515163">
    <property type="component" value="Unplaced"/>
</dbReference>
<evidence type="ECO:0000256" key="18">
    <source>
        <dbReference type="RuleBase" id="RU368119"/>
    </source>
</evidence>
<keyword evidence="10 18" id="KW-0735">Signal-anchor</keyword>
<evidence type="ECO:0000256" key="15">
    <source>
        <dbReference type="ARBA" id="ARBA00023211"/>
    </source>
</evidence>
<dbReference type="FunFam" id="3.90.550.10:FF:000038">
    <property type="entry name" value="protein O-linked-mannose beta-1,2-N-acetylglucosaminyltransferase 1 isoform X1"/>
    <property type="match status" value="1"/>
</dbReference>
<keyword evidence="20" id="KW-1185">Reference proteome</keyword>
<evidence type="ECO:0000256" key="17">
    <source>
        <dbReference type="ARBA" id="ARBA00049045"/>
    </source>
</evidence>
<comment type="pathway">
    <text evidence="2 18">Protein modification; protein glycosylation.</text>
</comment>
<evidence type="ECO:0000256" key="7">
    <source>
        <dbReference type="ARBA" id="ARBA00022692"/>
    </source>
</evidence>
<evidence type="ECO:0000256" key="5">
    <source>
        <dbReference type="ARBA" id="ARBA00022676"/>
    </source>
</evidence>
<dbReference type="KEGG" id="aten:116295948"/>
<reference evidence="21" key="1">
    <citation type="submission" date="2025-08" db="UniProtKB">
        <authorList>
            <consortium name="RefSeq"/>
        </authorList>
    </citation>
    <scope>IDENTIFICATION</scope>
    <source>
        <tissue evidence="21">Tentacle</tissue>
    </source>
</reference>
<dbReference type="GeneID" id="116295948"/>
<comment type="function">
    <text evidence="18">Initiates complex N-linked carbohydrate formation. Essential for the conversion of high-mannose to hybrid and complex N-glycans.</text>
</comment>
<dbReference type="Pfam" id="PF15711">
    <property type="entry name" value="ILEI"/>
    <property type="match status" value="1"/>
</dbReference>
<comment type="catalytic activity">
    <reaction evidence="18">
        <text>N(4)-(alpha-D-Man-(1-&gt;3)-[alpha-D-Man-(1-&gt;3)-[alpha-D-Man-(1-&gt;6)]-alpha-D-Man-(1-&gt;6)]-beta-D-Man-(1-&gt;4)-beta-D-GlcNAc-(1-&gt;4)-beta-D-GlcNAc)-L-asparaginyl-[protein] (N-glucan mannose isomer 5A1,2) + UDP-N-acetyl-alpha-D-glucosamine = N(4)-{beta-D-GlcNAc-(1-&gt;2)-alpha-D-Man-(1-&gt;3)-[alpha-D-Man-(1-&gt;3)-[alpha-D-Man-(1-&gt;6)]-alpha-D-Man-(1-&gt;6)]-beta-D-Man-(1-&gt;4)-beta-D-GlcNAc-(1-&gt;4)-beta-D-GlcNAc}-L-asparaginyl-[protein] + UDP + H(+)</text>
        <dbReference type="Rhea" id="RHEA:11456"/>
        <dbReference type="Rhea" id="RHEA-COMP:14367"/>
        <dbReference type="Rhea" id="RHEA-COMP:14368"/>
        <dbReference type="ChEBI" id="CHEBI:15378"/>
        <dbReference type="ChEBI" id="CHEBI:57705"/>
        <dbReference type="ChEBI" id="CHEBI:58223"/>
        <dbReference type="ChEBI" id="CHEBI:59087"/>
        <dbReference type="ChEBI" id="CHEBI:60625"/>
        <dbReference type="EC" id="2.4.1.101"/>
    </reaction>
</comment>
<dbReference type="GO" id="GO:0030145">
    <property type="term" value="F:manganese ion binding"/>
    <property type="evidence" value="ECO:0007669"/>
    <property type="project" value="UniProtKB-UniRule"/>
</dbReference>
<evidence type="ECO:0000256" key="2">
    <source>
        <dbReference type="ARBA" id="ARBA00004922"/>
    </source>
</evidence>
<comment type="subunit">
    <text evidence="16">Interacts with DAG1 (via O-linked mannose moiety). Interacts (via transmembrane domain) with FKTN; the interaction is direct and is required for normal location in Golgi membranes.</text>
</comment>
<comment type="cofactor">
    <cofactor evidence="18">
        <name>Mn(2+)</name>
        <dbReference type="ChEBI" id="CHEBI:29035"/>
    </cofactor>
    <text evidence="18">The cofactor is mostly bound to the substrate.</text>
</comment>
<evidence type="ECO:0000256" key="9">
    <source>
        <dbReference type="ARBA" id="ARBA00022734"/>
    </source>
</evidence>
<evidence type="ECO:0000256" key="10">
    <source>
        <dbReference type="ARBA" id="ARBA00022968"/>
    </source>
</evidence>
<dbReference type="GO" id="GO:0003827">
    <property type="term" value="F:alpha-1,3-mannosylglycoprotein 2-beta-N-acetylglucosaminyltransferase activity"/>
    <property type="evidence" value="ECO:0007669"/>
    <property type="project" value="UniProtKB-UniRule"/>
</dbReference>
<keyword evidence="7 18" id="KW-0812">Transmembrane</keyword>
<evidence type="ECO:0000256" key="16">
    <source>
        <dbReference type="ARBA" id="ARBA00046887"/>
    </source>
</evidence>
<dbReference type="SUPFAM" id="SSF53448">
    <property type="entry name" value="Nucleotide-diphospho-sugar transferases"/>
    <property type="match status" value="1"/>
</dbReference>
<keyword evidence="14" id="KW-1015">Disulfide bond</keyword>